<keyword evidence="5 7" id="KW-0450">Lipoyl</keyword>
<evidence type="ECO:0000256" key="1">
    <source>
        <dbReference type="ARBA" id="ARBA00001938"/>
    </source>
</evidence>
<dbReference type="SUPFAM" id="SSF47005">
    <property type="entry name" value="Peripheral subunit-binding domain of 2-oxo acid dehydrogenase complex"/>
    <property type="match status" value="1"/>
</dbReference>
<feature type="domain" description="Peripheral subunit-binding (PSBD)" evidence="10">
    <location>
        <begin position="181"/>
        <end position="217"/>
    </location>
</feature>
<dbReference type="InterPro" id="IPR001078">
    <property type="entry name" value="2-oxoacid_DH_actylTfrase"/>
</dbReference>
<feature type="compositionally biased region" description="Low complexity" evidence="8">
    <location>
        <begin position="140"/>
        <end position="164"/>
    </location>
</feature>
<dbReference type="Pfam" id="PF02817">
    <property type="entry name" value="E3_binding"/>
    <property type="match status" value="1"/>
</dbReference>
<dbReference type="PROSITE" id="PS51826">
    <property type="entry name" value="PSBD"/>
    <property type="match status" value="1"/>
</dbReference>
<dbReference type="SUPFAM" id="SSF52777">
    <property type="entry name" value="CoA-dependent acyltransferases"/>
    <property type="match status" value="1"/>
</dbReference>
<evidence type="ECO:0000256" key="2">
    <source>
        <dbReference type="ARBA" id="ARBA00007317"/>
    </source>
</evidence>
<gene>
    <name evidence="11" type="ORF">ABUH87_16795</name>
</gene>
<dbReference type="CDD" id="cd06849">
    <property type="entry name" value="lipoyl_domain"/>
    <property type="match status" value="1"/>
</dbReference>
<evidence type="ECO:0000313" key="12">
    <source>
        <dbReference type="Proteomes" id="UP001556118"/>
    </source>
</evidence>
<dbReference type="Pfam" id="PF00198">
    <property type="entry name" value="2-oxoacid_dh"/>
    <property type="match status" value="1"/>
</dbReference>
<accession>A0ABV3RFA4</accession>
<dbReference type="InterPro" id="IPR023213">
    <property type="entry name" value="CAT-like_dom_sf"/>
</dbReference>
<dbReference type="Pfam" id="PF00364">
    <property type="entry name" value="Biotin_lipoyl"/>
    <property type="match status" value="1"/>
</dbReference>
<comment type="similarity">
    <text evidence="2 7">Belongs to the 2-oxoacid dehydrogenase family.</text>
</comment>
<dbReference type="PANTHER" id="PTHR43178">
    <property type="entry name" value="DIHYDROLIPOAMIDE ACETYLTRANSFERASE COMPONENT OF PYRUVATE DEHYDROGENASE COMPLEX"/>
    <property type="match status" value="1"/>
</dbReference>
<name>A0ABV3RFA4_9SPHN</name>
<dbReference type="InterPro" id="IPR036625">
    <property type="entry name" value="E3-bd_dom_sf"/>
</dbReference>
<dbReference type="EMBL" id="JBFNXR010000054">
    <property type="protein sequence ID" value="MEW9856786.1"/>
    <property type="molecule type" value="Genomic_DNA"/>
</dbReference>
<evidence type="ECO:0000259" key="9">
    <source>
        <dbReference type="PROSITE" id="PS50968"/>
    </source>
</evidence>
<dbReference type="InterPro" id="IPR011053">
    <property type="entry name" value="Single_hybrid_motif"/>
</dbReference>
<dbReference type="RefSeq" id="WP_367775265.1">
    <property type="nucleotide sequence ID" value="NZ_JBFNXR010000054.1"/>
</dbReference>
<dbReference type="PANTHER" id="PTHR43178:SF5">
    <property type="entry name" value="LIPOAMIDE ACYLTRANSFERASE COMPONENT OF BRANCHED-CHAIN ALPHA-KETO ACID DEHYDROGENASE COMPLEX, MITOCHONDRIAL"/>
    <property type="match status" value="1"/>
</dbReference>
<dbReference type="Proteomes" id="UP001556118">
    <property type="component" value="Unassembled WGS sequence"/>
</dbReference>
<feature type="domain" description="Lipoyl-binding" evidence="9">
    <location>
        <begin position="3"/>
        <end position="78"/>
    </location>
</feature>
<keyword evidence="4 7" id="KW-0808">Transferase</keyword>
<evidence type="ECO:0000256" key="6">
    <source>
        <dbReference type="ARBA" id="ARBA00023315"/>
    </source>
</evidence>
<dbReference type="Gene3D" id="3.30.559.10">
    <property type="entry name" value="Chloramphenicol acetyltransferase-like domain"/>
    <property type="match status" value="1"/>
</dbReference>
<sequence length="467" mass="49532">MGRYTFRLPDIGEGIAEAEIVAWHVKVGDMVEEDGRLADMMTDKATVEMESPVSGKVLEVAGAEGDVIAIGSPLVVIETEGEAEEAPEPAAASEAVSSAPAPKAEVVQARIEAENLDAGDADRALAADPDPVTRGDPLDKAAAPRPSPSAVSKSPSTSATPAVAQGARAPQLRPASGAKVLASPAVRKRASDLGIDLAEVRPAEDGRVRHADLDAFLAYNASGGFQPAGRRGEDEQVRVIGLRRRIAENMAASKRNIPHFSYVEEYDVTALEEARAQLNAGRGDRPKLTMLPFLISAICRLLPEFPMLNAHYDDEAGVVTRYGSVHLGMAAQTPAGLMVPVIRDAQDRNLWQLATEIARLAQAAREGTAKSSELSGSTITLTSLGPMGGVATTPVINRPEVAIIGPNRIVERPMFVADAHGHERIERRKLMNISMSCDHRVVDGWDAASFAQALKRLIEAPALLLAG</sequence>
<comment type="caution">
    <text evidence="11">The sequence shown here is derived from an EMBL/GenBank/DDBJ whole genome shotgun (WGS) entry which is preliminary data.</text>
</comment>
<evidence type="ECO:0000256" key="3">
    <source>
        <dbReference type="ARBA" id="ARBA00011484"/>
    </source>
</evidence>
<dbReference type="InterPro" id="IPR000089">
    <property type="entry name" value="Biotin_lipoyl"/>
</dbReference>
<feature type="compositionally biased region" description="Low complexity" evidence="8">
    <location>
        <begin position="88"/>
        <end position="107"/>
    </location>
</feature>
<feature type="region of interest" description="Disordered" evidence="8">
    <location>
        <begin position="80"/>
        <end position="180"/>
    </location>
</feature>
<dbReference type="InterPro" id="IPR003016">
    <property type="entry name" value="2-oxoA_DH_lipoyl-BS"/>
</dbReference>
<dbReference type="Gene3D" id="2.40.50.100">
    <property type="match status" value="1"/>
</dbReference>
<organism evidence="11 12">
    <name type="scientific">Novosphingobium rhizovicinum</name>
    <dbReference type="NCBI Taxonomy" id="3228928"/>
    <lineage>
        <taxon>Bacteria</taxon>
        <taxon>Pseudomonadati</taxon>
        <taxon>Pseudomonadota</taxon>
        <taxon>Alphaproteobacteria</taxon>
        <taxon>Sphingomonadales</taxon>
        <taxon>Sphingomonadaceae</taxon>
        <taxon>Novosphingobium</taxon>
    </lineage>
</organism>
<evidence type="ECO:0000256" key="7">
    <source>
        <dbReference type="RuleBase" id="RU003423"/>
    </source>
</evidence>
<evidence type="ECO:0000313" key="11">
    <source>
        <dbReference type="EMBL" id="MEW9856786.1"/>
    </source>
</evidence>
<keyword evidence="12" id="KW-1185">Reference proteome</keyword>
<proteinExistence type="inferred from homology"/>
<dbReference type="PROSITE" id="PS50968">
    <property type="entry name" value="BIOTINYL_LIPOYL"/>
    <property type="match status" value="1"/>
</dbReference>
<feature type="compositionally biased region" description="Basic and acidic residues" evidence="8">
    <location>
        <begin position="120"/>
        <end position="139"/>
    </location>
</feature>
<dbReference type="PROSITE" id="PS00189">
    <property type="entry name" value="LIPOYL"/>
    <property type="match status" value="1"/>
</dbReference>
<keyword evidence="6 7" id="KW-0012">Acyltransferase</keyword>
<evidence type="ECO:0000259" key="10">
    <source>
        <dbReference type="PROSITE" id="PS51826"/>
    </source>
</evidence>
<dbReference type="InterPro" id="IPR050743">
    <property type="entry name" value="2-oxoacid_DH_E2_comp"/>
</dbReference>
<evidence type="ECO:0000256" key="5">
    <source>
        <dbReference type="ARBA" id="ARBA00022823"/>
    </source>
</evidence>
<dbReference type="InterPro" id="IPR004167">
    <property type="entry name" value="PSBD"/>
</dbReference>
<dbReference type="Gene3D" id="4.10.320.10">
    <property type="entry name" value="E3-binding domain"/>
    <property type="match status" value="1"/>
</dbReference>
<dbReference type="GO" id="GO:0016746">
    <property type="term" value="F:acyltransferase activity"/>
    <property type="evidence" value="ECO:0007669"/>
    <property type="project" value="UniProtKB-KW"/>
</dbReference>
<reference evidence="11 12" key="1">
    <citation type="submission" date="2024-06" db="EMBL/GenBank/DDBJ databases">
        <title>Novosphingobium rhizovicinus M1R2S20.</title>
        <authorList>
            <person name="Sun J.-Q."/>
        </authorList>
    </citation>
    <scope>NUCLEOTIDE SEQUENCE [LARGE SCALE GENOMIC DNA]</scope>
    <source>
        <strain evidence="11 12">M1R2S20</strain>
    </source>
</reference>
<evidence type="ECO:0000256" key="8">
    <source>
        <dbReference type="SAM" id="MobiDB-lite"/>
    </source>
</evidence>
<dbReference type="SUPFAM" id="SSF51230">
    <property type="entry name" value="Single hybrid motif"/>
    <property type="match status" value="1"/>
</dbReference>
<comment type="cofactor">
    <cofactor evidence="1 7">
        <name>(R)-lipoate</name>
        <dbReference type="ChEBI" id="CHEBI:83088"/>
    </cofactor>
</comment>
<dbReference type="EC" id="2.3.1.-" evidence="7"/>
<evidence type="ECO:0000256" key="4">
    <source>
        <dbReference type="ARBA" id="ARBA00022679"/>
    </source>
</evidence>
<protein>
    <recommendedName>
        <fullName evidence="7">Dihydrolipoamide acetyltransferase component of pyruvate dehydrogenase complex</fullName>
        <ecNumber evidence="7">2.3.1.-</ecNumber>
    </recommendedName>
</protein>
<comment type="subunit">
    <text evidence="3">Forms a 24-polypeptide structural core with octahedral symmetry.</text>
</comment>